<organism evidence="1 3">
    <name type="scientific">Pleurodeles waltl</name>
    <name type="common">Iberian ribbed newt</name>
    <dbReference type="NCBI Taxonomy" id="8319"/>
    <lineage>
        <taxon>Eukaryota</taxon>
        <taxon>Metazoa</taxon>
        <taxon>Chordata</taxon>
        <taxon>Craniata</taxon>
        <taxon>Vertebrata</taxon>
        <taxon>Euteleostomi</taxon>
        <taxon>Amphibia</taxon>
        <taxon>Batrachia</taxon>
        <taxon>Caudata</taxon>
        <taxon>Salamandroidea</taxon>
        <taxon>Salamandridae</taxon>
        <taxon>Pleurodelinae</taxon>
        <taxon>Pleurodeles</taxon>
    </lineage>
</organism>
<name>A0AAV7T1I7_PLEWA</name>
<keyword evidence="3" id="KW-1185">Reference proteome</keyword>
<proteinExistence type="predicted"/>
<sequence>MAVLVVNVFCSSRSERCLPCGMPPKAVQPHCGKTDGWQPASVSRVVMDRGSVRARKPKAKLCRKEDKVVASASVLRMEATGAVYTPALHCSLFPCISSSWRDWSQYWGSRLR</sequence>
<reference evidence="1" key="1">
    <citation type="journal article" date="2022" name="bioRxiv">
        <title>Sequencing and chromosome-scale assembly of the giantPleurodeles waltlgenome.</title>
        <authorList>
            <person name="Brown T."/>
            <person name="Elewa A."/>
            <person name="Iarovenko S."/>
            <person name="Subramanian E."/>
            <person name="Araus A.J."/>
            <person name="Petzold A."/>
            <person name="Susuki M."/>
            <person name="Suzuki K.-i.T."/>
            <person name="Hayashi T."/>
            <person name="Toyoda A."/>
            <person name="Oliveira C."/>
            <person name="Osipova E."/>
            <person name="Leigh N.D."/>
            <person name="Simon A."/>
            <person name="Yun M.H."/>
        </authorList>
    </citation>
    <scope>NUCLEOTIDE SEQUENCE</scope>
    <source>
        <strain evidence="1">20211129_DDA</strain>
        <tissue evidence="1">Liver</tissue>
    </source>
</reference>
<evidence type="ECO:0000313" key="2">
    <source>
        <dbReference type="EMBL" id="KAJ1170378.1"/>
    </source>
</evidence>
<protein>
    <submittedName>
        <fullName evidence="1">Uncharacterized protein</fullName>
    </submittedName>
</protein>
<gene>
    <name evidence="1" type="ORF">NDU88_002254</name>
    <name evidence="2" type="ORF">NDU88_002255</name>
</gene>
<dbReference type="AlphaFoldDB" id="A0AAV7T1I7"/>
<evidence type="ECO:0000313" key="1">
    <source>
        <dbReference type="EMBL" id="KAJ1170377.1"/>
    </source>
</evidence>
<comment type="caution">
    <text evidence="1">The sequence shown here is derived from an EMBL/GenBank/DDBJ whole genome shotgun (WGS) entry which is preliminary data.</text>
</comment>
<dbReference type="EMBL" id="JANPWB010000007">
    <property type="protein sequence ID" value="KAJ1170377.1"/>
    <property type="molecule type" value="Genomic_DNA"/>
</dbReference>
<dbReference type="EMBL" id="JANPWB010000007">
    <property type="protein sequence ID" value="KAJ1170378.1"/>
    <property type="molecule type" value="Genomic_DNA"/>
</dbReference>
<accession>A0AAV7T1I7</accession>
<dbReference type="Proteomes" id="UP001066276">
    <property type="component" value="Chromosome 4_1"/>
</dbReference>
<evidence type="ECO:0000313" key="3">
    <source>
        <dbReference type="Proteomes" id="UP001066276"/>
    </source>
</evidence>